<keyword evidence="2" id="KW-1185">Reference proteome</keyword>
<evidence type="ECO:0000313" key="1">
    <source>
        <dbReference type="EMBL" id="KAH7210752.1"/>
    </source>
</evidence>
<dbReference type="RefSeq" id="XP_046041523.1">
    <property type="nucleotide sequence ID" value="XM_046190961.1"/>
</dbReference>
<comment type="caution">
    <text evidence="1">The sequence shown here is derived from an EMBL/GenBank/DDBJ whole genome shotgun (WGS) entry which is preliminary data.</text>
</comment>
<dbReference type="InterPro" id="IPR025533">
    <property type="entry name" value="DUF4419"/>
</dbReference>
<dbReference type="PANTHER" id="PTHR31252">
    <property type="entry name" value="DUF4419 DOMAIN-CONTAINING PROTEIN"/>
    <property type="match status" value="1"/>
</dbReference>
<reference evidence="1" key="1">
    <citation type="journal article" date="2021" name="Nat. Commun.">
        <title>Genetic determinants of endophytism in the Arabidopsis root mycobiome.</title>
        <authorList>
            <person name="Mesny F."/>
            <person name="Miyauchi S."/>
            <person name="Thiergart T."/>
            <person name="Pickel B."/>
            <person name="Atanasova L."/>
            <person name="Karlsson M."/>
            <person name="Huettel B."/>
            <person name="Barry K.W."/>
            <person name="Haridas S."/>
            <person name="Chen C."/>
            <person name="Bauer D."/>
            <person name="Andreopoulos W."/>
            <person name="Pangilinan J."/>
            <person name="LaButti K."/>
            <person name="Riley R."/>
            <person name="Lipzen A."/>
            <person name="Clum A."/>
            <person name="Drula E."/>
            <person name="Henrissat B."/>
            <person name="Kohler A."/>
            <person name="Grigoriev I.V."/>
            <person name="Martin F.M."/>
            <person name="Hacquard S."/>
        </authorList>
    </citation>
    <scope>NUCLEOTIDE SEQUENCE</scope>
    <source>
        <strain evidence="1">MPI-CAGE-AT-0023</strain>
    </source>
</reference>
<organism evidence="1 2">
    <name type="scientific">Fusarium redolens</name>
    <dbReference type="NCBI Taxonomy" id="48865"/>
    <lineage>
        <taxon>Eukaryota</taxon>
        <taxon>Fungi</taxon>
        <taxon>Dikarya</taxon>
        <taxon>Ascomycota</taxon>
        <taxon>Pezizomycotina</taxon>
        <taxon>Sordariomycetes</taxon>
        <taxon>Hypocreomycetidae</taxon>
        <taxon>Hypocreales</taxon>
        <taxon>Nectriaceae</taxon>
        <taxon>Fusarium</taxon>
        <taxon>Fusarium redolens species complex</taxon>
    </lineage>
</organism>
<name>A0A9P9FVS9_FUSRE</name>
<sequence>MFPFINNARDQNPTKHFLFYSNLRNIFYITVMDDLTAGTHQATPDFDADEFLAKVSSDYHAKSRGVLKSHFHRTASHIVARKNGFILAAKVFYQKDCAIIIRADNIWLAILAQLTPWIYQAAPVPENQHIPTFTPNQLDNPVWVARYLSHCVEIKFGPQATKVLMPDFCTTTPADATAAALILLGTPCTNLFYLAIETPKKHPNCDNVFFRGDSANWYKMYLSLEALGTWSTDLNYIALQHQGLLHSILTTGENESWSEFWKNMIIMDPEKSLMSGWLFAFFNWYKHDKNPLFPVCTGMPSAVASLPIMVSDDQGVKNCTMVGGLAGISVEEPDVIDCETDIDGVVQPMSGWLVYLDKDPEPGE</sequence>
<dbReference type="AlphaFoldDB" id="A0A9P9FVS9"/>
<accession>A0A9P9FVS9</accession>
<proteinExistence type="predicted"/>
<dbReference type="PANTHER" id="PTHR31252:SF11">
    <property type="entry name" value="DUF4419 DOMAIN-CONTAINING PROTEIN"/>
    <property type="match status" value="1"/>
</dbReference>
<dbReference type="Pfam" id="PF14388">
    <property type="entry name" value="DUF4419"/>
    <property type="match status" value="1"/>
</dbReference>
<dbReference type="Proteomes" id="UP000720189">
    <property type="component" value="Unassembled WGS sequence"/>
</dbReference>
<protein>
    <submittedName>
        <fullName evidence="1">Uncharacterized protein</fullName>
    </submittedName>
</protein>
<gene>
    <name evidence="1" type="ORF">BKA55DRAFT_546829</name>
</gene>
<evidence type="ECO:0000313" key="2">
    <source>
        <dbReference type="Proteomes" id="UP000720189"/>
    </source>
</evidence>
<dbReference type="EMBL" id="JAGMUX010000032">
    <property type="protein sequence ID" value="KAH7210752.1"/>
    <property type="molecule type" value="Genomic_DNA"/>
</dbReference>
<dbReference type="OrthoDB" id="9978173at2759"/>
<dbReference type="GeneID" id="70220915"/>